<accession>A0ABV9Z1F9</accession>
<gene>
    <name evidence="2" type="ORF">ACFPFW_06260</name>
</gene>
<sequence length="412" mass="45759">MNPRVAVLLKGYPRLSETFIAQEILALEKRGFQIDIWSLRKPTDRFTHAMHSQISARLFYLPEYLHNDPLRVLRGLLHSFGRPGILRLFGTFARDLIRDPTPNRLRRLGQAMVLAREVDPKIGHLHIHFLHTPGSVGRYAGLLTGKSFSFSAHAKDIWTTPDWERREKLADASWCATCTTDGQNELKRVAAPDDRERVNLVYHGLDLARFPEPPASRPLHDGSDSSNPVRLLAVGRAVEKKGFDDLLEALARLPPGLNWRLAHIGSGELIGRLKEQADSLGLSEKIDWRGSKAQDSVVDAMREADLFVLPSKQATGGDRDGLPNVLMEAATQKLPAIATDFAGVPEFVTNGETGFLVKPGDPKGLADAIEEMIGTPGRRHIMGEAAYDRIRAHFSFEAGIGRIEDLLRESLS</sequence>
<dbReference type="Gene3D" id="3.40.50.2000">
    <property type="entry name" value="Glycogen Phosphorylase B"/>
    <property type="match status" value="2"/>
</dbReference>
<dbReference type="PANTHER" id="PTHR12526:SF636">
    <property type="entry name" value="BLL3647 PROTEIN"/>
    <property type="match status" value="1"/>
</dbReference>
<feature type="domain" description="Glycosyl transferase family 1" evidence="1">
    <location>
        <begin position="227"/>
        <end position="388"/>
    </location>
</feature>
<organism evidence="2 3">
    <name type="scientific">Flaviflagellibacter deserti</name>
    <dbReference type="NCBI Taxonomy" id="2267266"/>
    <lineage>
        <taxon>Bacteria</taxon>
        <taxon>Pseudomonadati</taxon>
        <taxon>Pseudomonadota</taxon>
        <taxon>Alphaproteobacteria</taxon>
        <taxon>Hyphomicrobiales</taxon>
        <taxon>Flaviflagellibacter</taxon>
    </lineage>
</organism>
<proteinExistence type="predicted"/>
<dbReference type="PANTHER" id="PTHR12526">
    <property type="entry name" value="GLYCOSYLTRANSFERASE"/>
    <property type="match status" value="1"/>
</dbReference>
<dbReference type="Pfam" id="PF00534">
    <property type="entry name" value="Glycos_transf_1"/>
    <property type="match status" value="1"/>
</dbReference>
<dbReference type="EMBL" id="JBHSJF010000005">
    <property type="protein sequence ID" value="MFC5067617.1"/>
    <property type="molecule type" value="Genomic_DNA"/>
</dbReference>
<dbReference type="Proteomes" id="UP001595796">
    <property type="component" value="Unassembled WGS sequence"/>
</dbReference>
<dbReference type="GO" id="GO:0016757">
    <property type="term" value="F:glycosyltransferase activity"/>
    <property type="evidence" value="ECO:0007669"/>
    <property type="project" value="UniProtKB-KW"/>
</dbReference>
<comment type="caution">
    <text evidence="2">The sequence shown here is derived from an EMBL/GenBank/DDBJ whole genome shotgun (WGS) entry which is preliminary data.</text>
</comment>
<evidence type="ECO:0000259" key="1">
    <source>
        <dbReference type="Pfam" id="PF00534"/>
    </source>
</evidence>
<dbReference type="SUPFAM" id="SSF53756">
    <property type="entry name" value="UDP-Glycosyltransferase/glycogen phosphorylase"/>
    <property type="match status" value="1"/>
</dbReference>
<dbReference type="CDD" id="cd03801">
    <property type="entry name" value="GT4_PimA-like"/>
    <property type="match status" value="1"/>
</dbReference>
<keyword evidence="2" id="KW-0808">Transferase</keyword>
<dbReference type="RefSeq" id="WP_114958390.1">
    <property type="nucleotide sequence ID" value="NZ_JBHSJF010000005.1"/>
</dbReference>
<reference evidence="3" key="1">
    <citation type="journal article" date="2019" name="Int. J. Syst. Evol. Microbiol.">
        <title>The Global Catalogue of Microorganisms (GCM) 10K type strain sequencing project: providing services to taxonomists for standard genome sequencing and annotation.</title>
        <authorList>
            <consortium name="The Broad Institute Genomics Platform"/>
            <consortium name="The Broad Institute Genome Sequencing Center for Infectious Disease"/>
            <person name="Wu L."/>
            <person name="Ma J."/>
        </authorList>
    </citation>
    <scope>NUCLEOTIDE SEQUENCE [LARGE SCALE GENOMIC DNA]</scope>
    <source>
        <strain evidence="3">CGMCC 1.16444</strain>
    </source>
</reference>
<dbReference type="InterPro" id="IPR001296">
    <property type="entry name" value="Glyco_trans_1"/>
</dbReference>
<dbReference type="EC" id="2.4.-.-" evidence="2"/>
<keyword evidence="2" id="KW-0328">Glycosyltransferase</keyword>
<keyword evidence="3" id="KW-1185">Reference proteome</keyword>
<protein>
    <submittedName>
        <fullName evidence="2">Glycosyltransferase family 4 protein</fullName>
        <ecNumber evidence="2">2.4.-.-</ecNumber>
    </submittedName>
</protein>
<name>A0ABV9Z1F9_9HYPH</name>
<evidence type="ECO:0000313" key="3">
    <source>
        <dbReference type="Proteomes" id="UP001595796"/>
    </source>
</evidence>
<evidence type="ECO:0000313" key="2">
    <source>
        <dbReference type="EMBL" id="MFC5067617.1"/>
    </source>
</evidence>